<dbReference type="RefSeq" id="WP_129267818.1">
    <property type="nucleotide sequence ID" value="NZ_MZXW01000005.1"/>
</dbReference>
<evidence type="ECO:0000313" key="2">
    <source>
        <dbReference type="Proteomes" id="UP000290819"/>
    </source>
</evidence>
<accession>A0A4Q1VQ74</accession>
<gene>
    <name evidence="1" type="ORF">B5V03_03150</name>
</gene>
<dbReference type="Proteomes" id="UP000290819">
    <property type="component" value="Unassembled WGS sequence"/>
</dbReference>
<name>A0A4Q1VQ74_9BRAD</name>
<proteinExistence type="predicted"/>
<dbReference type="AlphaFoldDB" id="A0A4Q1VQ74"/>
<reference evidence="1 2" key="1">
    <citation type="submission" date="2017-03" db="EMBL/GenBank/DDBJ databases">
        <authorList>
            <person name="Safronova V.I."/>
            <person name="Sazanova A.L."/>
            <person name="Chirak E.R."/>
        </authorList>
    </citation>
    <scope>NUCLEOTIDE SEQUENCE [LARGE SCALE GENOMIC DNA]</scope>
    <source>
        <strain evidence="1 2">Opo-243</strain>
    </source>
</reference>
<keyword evidence="2" id="KW-1185">Reference proteome</keyword>
<dbReference type="EMBL" id="MZXW01000005">
    <property type="protein sequence ID" value="RXT53626.1"/>
    <property type="molecule type" value="Genomic_DNA"/>
</dbReference>
<organism evidence="1 2">
    <name type="scientific">Bradyrhizobium betae</name>
    <dbReference type="NCBI Taxonomy" id="244734"/>
    <lineage>
        <taxon>Bacteria</taxon>
        <taxon>Pseudomonadati</taxon>
        <taxon>Pseudomonadota</taxon>
        <taxon>Alphaproteobacteria</taxon>
        <taxon>Hyphomicrobiales</taxon>
        <taxon>Nitrobacteraceae</taxon>
        <taxon>Bradyrhizobium</taxon>
    </lineage>
</organism>
<sequence>MTDSTTALSADEFASLAEVGKGKAQGEIPQAHGERLVNLDYAIRRLGELELSSSGARRLATGE</sequence>
<dbReference type="OrthoDB" id="8252087at2"/>
<comment type="caution">
    <text evidence="1">The sequence shown here is derived from an EMBL/GenBank/DDBJ whole genome shotgun (WGS) entry which is preliminary data.</text>
</comment>
<protein>
    <submittedName>
        <fullName evidence="1">Uncharacterized protein</fullName>
    </submittedName>
</protein>
<evidence type="ECO:0000313" key="1">
    <source>
        <dbReference type="EMBL" id="RXT53626.1"/>
    </source>
</evidence>